<protein>
    <submittedName>
        <fullName evidence="2">Abi family protein</fullName>
    </submittedName>
</protein>
<evidence type="ECO:0000313" key="3">
    <source>
        <dbReference type="Proteomes" id="UP001157161"/>
    </source>
</evidence>
<evidence type="ECO:0000313" key="1">
    <source>
        <dbReference type="EMBL" id="GMA33539.1"/>
    </source>
</evidence>
<dbReference type="RefSeq" id="WP_284252419.1">
    <property type="nucleotide sequence ID" value="NZ_BSUM01000001.1"/>
</dbReference>
<reference evidence="2" key="2">
    <citation type="submission" date="2023-02" db="EMBL/GenBank/DDBJ databases">
        <authorList>
            <person name="Sun Q."/>
            <person name="Mori K."/>
        </authorList>
    </citation>
    <scope>NUCLEOTIDE SEQUENCE</scope>
    <source>
        <strain evidence="2">NBRC 112290</strain>
    </source>
</reference>
<dbReference type="EMBL" id="BSUM01000002">
    <property type="protein sequence ID" value="GMA33609.1"/>
    <property type="molecule type" value="Genomic_DNA"/>
</dbReference>
<keyword evidence="3" id="KW-1185">Reference proteome</keyword>
<comment type="caution">
    <text evidence="2">The sequence shown here is derived from an EMBL/GenBank/DDBJ whole genome shotgun (WGS) entry which is preliminary data.</text>
</comment>
<organism evidence="2 3">
    <name type="scientific">Litorihabitans aurantiacus</name>
    <dbReference type="NCBI Taxonomy" id="1930061"/>
    <lineage>
        <taxon>Bacteria</taxon>
        <taxon>Bacillati</taxon>
        <taxon>Actinomycetota</taxon>
        <taxon>Actinomycetes</taxon>
        <taxon>Micrococcales</taxon>
        <taxon>Beutenbergiaceae</taxon>
        <taxon>Litorihabitans</taxon>
    </lineage>
</organism>
<name>A0AA38CVS1_9MICO</name>
<reference evidence="2" key="1">
    <citation type="journal article" date="2014" name="Int. J. Syst. Evol. Microbiol.">
        <title>Complete genome sequence of Corynebacterium casei LMG S-19264T (=DSM 44701T), isolated from a smear-ripened cheese.</title>
        <authorList>
            <consortium name="US DOE Joint Genome Institute (JGI-PGF)"/>
            <person name="Walter F."/>
            <person name="Albersmeier A."/>
            <person name="Kalinowski J."/>
            <person name="Ruckert C."/>
        </authorList>
    </citation>
    <scope>NUCLEOTIDE SEQUENCE</scope>
    <source>
        <strain evidence="2">NBRC 112290</strain>
    </source>
</reference>
<dbReference type="EMBL" id="BSUM01000001">
    <property type="protein sequence ID" value="GMA33539.1"/>
    <property type="molecule type" value="Genomic_DNA"/>
</dbReference>
<sequence>MKNFRTYAELIDIMKDRGLAIYDDEAADAALRRYGYHRLGGYRYPFRQLLPPHLVDRDARSFRLDDYMPGASLDHVMELYSFDDKLRLVCLGGVLDFEVRLRATMAHVLAERSPVAHLRRDHLDPTACDRPAHGGSSTKLRAWQDKARKAVEDARPADDYLIHLQKVEPLADTPIWSFVEVVNCGSLPFLLDLMLIEDKRAVASAFGVNKPAQFITFARSISDLRNVCAHGSRLFNRSMKRDIKIRRQSGVGPLMTHLLDREDGSRRVYPVMASLAYMLRSHRDGTNWHMTAKTQVRKLPTVELSKGASPLFTPESSMGFPDNWEDLDLWNM</sequence>
<accession>A0AA38CVS1</accession>
<evidence type="ECO:0000313" key="2">
    <source>
        <dbReference type="EMBL" id="GMA33609.1"/>
    </source>
</evidence>
<dbReference type="AlphaFoldDB" id="A0AA38CVS1"/>
<dbReference type="InterPro" id="IPR011664">
    <property type="entry name" value="Abi_system_AbiD/AbiF-like"/>
</dbReference>
<dbReference type="Proteomes" id="UP001157161">
    <property type="component" value="Unassembled WGS sequence"/>
</dbReference>
<gene>
    <name evidence="1" type="ORF">GCM10025875_35310</name>
    <name evidence="2" type="ORF">GCM10025875_36010</name>
</gene>
<dbReference type="Pfam" id="PF07751">
    <property type="entry name" value="Abi_2"/>
    <property type="match status" value="1"/>
</dbReference>
<proteinExistence type="predicted"/>